<evidence type="ECO:0000259" key="1">
    <source>
        <dbReference type="Pfam" id="PF23343"/>
    </source>
</evidence>
<organism evidence="2">
    <name type="scientific">marine sediment metagenome</name>
    <dbReference type="NCBI Taxonomy" id="412755"/>
    <lineage>
        <taxon>unclassified sequences</taxon>
        <taxon>metagenomes</taxon>
        <taxon>ecological metagenomes</taxon>
    </lineage>
</organism>
<dbReference type="Pfam" id="PF23343">
    <property type="entry name" value="REP_ORF2-G2P"/>
    <property type="match status" value="1"/>
</dbReference>
<feature type="non-terminal residue" evidence="2">
    <location>
        <position position="1"/>
    </location>
</feature>
<accession>X1S4Y1</accession>
<gene>
    <name evidence="2" type="ORF">S06H3_64809</name>
</gene>
<proteinExistence type="predicted"/>
<dbReference type="EMBL" id="BARV01043404">
    <property type="protein sequence ID" value="GAI62869.1"/>
    <property type="molecule type" value="Genomic_DNA"/>
</dbReference>
<sequence length="110" mass="12813">KPGKLRLITLTTATKDKNADFQKDFRKLRMRLLRRHLLMDYIRCRETTKSGLRHEHILFRGSYIEQVFLSHLWSEIHGTPVVDIRKVSGKRALASYLAKYASKGITARTS</sequence>
<feature type="non-terminal residue" evidence="2">
    <location>
        <position position="110"/>
    </location>
</feature>
<reference evidence="2" key="1">
    <citation type="journal article" date="2014" name="Front. Microbiol.">
        <title>High frequency of phylogenetically diverse reductive dehalogenase-homologous genes in deep subseafloor sedimentary metagenomes.</title>
        <authorList>
            <person name="Kawai M."/>
            <person name="Futagami T."/>
            <person name="Toyoda A."/>
            <person name="Takaki Y."/>
            <person name="Nishi S."/>
            <person name="Hori S."/>
            <person name="Arai W."/>
            <person name="Tsubouchi T."/>
            <person name="Morono Y."/>
            <person name="Uchiyama I."/>
            <person name="Ito T."/>
            <person name="Fujiyama A."/>
            <person name="Inagaki F."/>
            <person name="Takami H."/>
        </authorList>
    </citation>
    <scope>NUCLEOTIDE SEQUENCE</scope>
    <source>
        <strain evidence="2">Expedition CK06-06</strain>
    </source>
</reference>
<dbReference type="InterPro" id="IPR056906">
    <property type="entry name" value="ORF2/G2P_dom"/>
</dbReference>
<protein>
    <recommendedName>
        <fullName evidence="1">Replication-associated protein ORF2/G2P domain-containing protein</fullName>
    </recommendedName>
</protein>
<dbReference type="AlphaFoldDB" id="X1S4Y1"/>
<comment type="caution">
    <text evidence="2">The sequence shown here is derived from an EMBL/GenBank/DDBJ whole genome shotgun (WGS) entry which is preliminary data.</text>
</comment>
<evidence type="ECO:0000313" key="2">
    <source>
        <dbReference type="EMBL" id="GAI62869.1"/>
    </source>
</evidence>
<name>X1S4Y1_9ZZZZ</name>
<feature type="domain" description="Replication-associated protein ORF2/G2P" evidence="1">
    <location>
        <begin position="7"/>
        <end position="104"/>
    </location>
</feature>